<dbReference type="HOGENOM" id="CLU_148534_0_0_4"/>
<dbReference type="Proteomes" id="UP000002186">
    <property type="component" value="Chromosome"/>
</dbReference>
<sequence length="141" mass="15900">MRNRTGNNPKRRIVKDALPDMAARELLLAHVRYVGSGHHKIYPANYGLGRTNPRPTSSVCDALRPLPLAEATELLRQGVLRAMFSTYVQDGFPKYIWSVSADGTVYEAKTHPNTPGQYHGYPLEKEDRMCDEVKAAWEARC</sequence>
<dbReference type="OrthoDB" id="598110at2"/>
<dbReference type="eggNOG" id="ENOG5032VHN">
    <property type="taxonomic scope" value="Bacteria"/>
</dbReference>
<reference evidence="1 2" key="2">
    <citation type="journal article" date="2012" name="Stand. Genomic Sci.">
        <title>Complete genome sequence of Thauera aminoaromatica strain MZ1T.</title>
        <authorList>
            <person name="Jiang K."/>
            <person name="Sanseverino J."/>
            <person name="Chauhan A."/>
            <person name="Lucas S."/>
            <person name="Copeland A."/>
            <person name="Lapidus A."/>
            <person name="Del Rio T.G."/>
            <person name="Dalin E."/>
            <person name="Tice H."/>
            <person name="Bruce D."/>
            <person name="Goodwin L."/>
            <person name="Pitluck S."/>
            <person name="Sims D."/>
            <person name="Brettin T."/>
            <person name="Detter J.C."/>
            <person name="Han C."/>
            <person name="Chang Y.J."/>
            <person name="Larimer F."/>
            <person name="Land M."/>
            <person name="Hauser L."/>
            <person name="Kyrpides N.C."/>
            <person name="Mikhailova N."/>
            <person name="Moser S."/>
            <person name="Jegier P."/>
            <person name="Close D."/>
            <person name="Debruyn J.M."/>
            <person name="Wang Y."/>
            <person name="Layton A.C."/>
            <person name="Allen M.S."/>
            <person name="Sayler G.S."/>
        </authorList>
    </citation>
    <scope>NUCLEOTIDE SEQUENCE [LARGE SCALE GENOMIC DNA]</scope>
    <source>
        <strain evidence="1 2">MZ1T</strain>
    </source>
</reference>
<evidence type="ECO:0000313" key="2">
    <source>
        <dbReference type="Proteomes" id="UP000002186"/>
    </source>
</evidence>
<proteinExistence type="predicted"/>
<dbReference type="EMBL" id="CP001281">
    <property type="protein sequence ID" value="ACK53887.1"/>
    <property type="molecule type" value="Genomic_DNA"/>
</dbReference>
<evidence type="ECO:0000313" key="1">
    <source>
        <dbReference type="EMBL" id="ACK53887.1"/>
    </source>
</evidence>
<organism evidence="1 2">
    <name type="scientific">Thauera aminoaromatica</name>
    <dbReference type="NCBI Taxonomy" id="164330"/>
    <lineage>
        <taxon>Bacteria</taxon>
        <taxon>Pseudomonadati</taxon>
        <taxon>Pseudomonadota</taxon>
        <taxon>Betaproteobacteria</taxon>
        <taxon>Rhodocyclales</taxon>
        <taxon>Zoogloeaceae</taxon>
        <taxon>Thauera</taxon>
    </lineage>
</organism>
<accession>C4ZJF4</accession>
<dbReference type="KEGG" id="tmz:Tmz1t_1128"/>
<keyword evidence="2" id="KW-1185">Reference proteome</keyword>
<dbReference type="RefSeq" id="WP_012584872.1">
    <property type="nucleotide sequence ID" value="NC_011662.2"/>
</dbReference>
<name>C4ZJF4_THASP</name>
<protein>
    <submittedName>
        <fullName evidence="1">Uncharacterized protein</fullName>
    </submittedName>
</protein>
<reference evidence="2" key="1">
    <citation type="submission" date="2009-05" db="EMBL/GenBank/DDBJ databases">
        <title>Complete sequence of chromosome of Thauera sp. MZ1T.</title>
        <authorList>
            <consortium name="US DOE Joint Genome Institute"/>
            <person name="Lucas S."/>
            <person name="Copeland A."/>
            <person name="Lapidus A."/>
            <person name="Glavina del Rio T."/>
            <person name="Dalin E."/>
            <person name="Tice H."/>
            <person name="Bruce D."/>
            <person name="Goodwin L."/>
            <person name="Pitluck S."/>
            <person name="Sims D."/>
            <person name="Brettin T."/>
            <person name="Detter J.C."/>
            <person name="Han C."/>
            <person name="Larimer F."/>
            <person name="Land M."/>
            <person name="Hauser L."/>
            <person name="Kyrpides N."/>
            <person name="Mikhailova N."/>
            <person name="Sayler G.S."/>
        </authorList>
    </citation>
    <scope>NUCLEOTIDE SEQUENCE [LARGE SCALE GENOMIC DNA]</scope>
    <source>
        <strain evidence="2">MZ1T</strain>
    </source>
</reference>
<dbReference type="STRING" id="85643.Tmz1t_1128"/>
<gene>
    <name evidence="1" type="ordered locus">Tmz1t_1128</name>
</gene>
<dbReference type="AlphaFoldDB" id="C4ZJF4"/>